<dbReference type="InterPro" id="IPR003593">
    <property type="entry name" value="AAA+_ATPase"/>
</dbReference>
<dbReference type="PROSITE" id="PS51194">
    <property type="entry name" value="HELICASE_CTER"/>
    <property type="match status" value="2"/>
</dbReference>
<dbReference type="InterPro" id="IPR036388">
    <property type="entry name" value="WH-like_DNA-bd_sf"/>
</dbReference>
<keyword evidence="4" id="KW-0067">ATP-binding</keyword>
<accession>A0A9W8HQX1</accession>
<dbReference type="PANTHER" id="PTHR47961">
    <property type="entry name" value="DNA POLYMERASE THETA, PUTATIVE (AFU_ORTHOLOGUE AFUA_1G05260)-RELATED"/>
    <property type="match status" value="1"/>
</dbReference>
<dbReference type="Gene3D" id="1.10.10.10">
    <property type="entry name" value="Winged helix-like DNA-binding domain superfamily/Winged helix DNA-binding domain"/>
    <property type="match status" value="1"/>
</dbReference>
<protein>
    <submittedName>
        <fullName evidence="8">Activating signal cointegrator 1 complex subunit 3</fullName>
        <ecNumber evidence="8">3.6.4.13</ecNumber>
    </submittedName>
</protein>
<proteinExistence type="predicted"/>
<keyword evidence="1" id="KW-0547">Nucleotide-binding</keyword>
<gene>
    <name evidence="8" type="primary">mug81</name>
    <name evidence="8" type="ORF">GGI15_001097</name>
</gene>
<dbReference type="FunFam" id="3.40.50.300:FF:000231">
    <property type="entry name" value="Activating signal cointegrator 1 complex subunit 3"/>
    <property type="match status" value="1"/>
</dbReference>
<dbReference type="FunFam" id="3.40.50.300:FF:000062">
    <property type="entry name" value="U5 small nuclear ribonucleoprotein helicase"/>
    <property type="match status" value="1"/>
</dbReference>
<dbReference type="Proteomes" id="UP001140172">
    <property type="component" value="Unassembled WGS sequence"/>
</dbReference>
<feature type="domain" description="Helicase C-terminal" evidence="7">
    <location>
        <begin position="709"/>
        <end position="904"/>
    </location>
</feature>
<name>A0A9W8HQX1_9FUNG</name>
<dbReference type="PROSITE" id="PS51192">
    <property type="entry name" value="HELICASE_ATP_BIND_1"/>
    <property type="match status" value="2"/>
</dbReference>
<feature type="compositionally biased region" description="Basic and acidic residues" evidence="5">
    <location>
        <begin position="69"/>
        <end position="86"/>
    </location>
</feature>
<dbReference type="CDD" id="cd18020">
    <property type="entry name" value="DEXHc_ASCC3_1"/>
    <property type="match status" value="1"/>
</dbReference>
<organism evidence="8 9">
    <name type="scientific">Coemansia interrupta</name>
    <dbReference type="NCBI Taxonomy" id="1126814"/>
    <lineage>
        <taxon>Eukaryota</taxon>
        <taxon>Fungi</taxon>
        <taxon>Fungi incertae sedis</taxon>
        <taxon>Zoopagomycota</taxon>
        <taxon>Kickxellomycotina</taxon>
        <taxon>Kickxellomycetes</taxon>
        <taxon>Kickxellales</taxon>
        <taxon>Kickxellaceae</taxon>
        <taxon>Coemansia</taxon>
    </lineage>
</organism>
<dbReference type="FunFam" id="3.40.50.300:FF:000102">
    <property type="entry name" value="RNA helicase, activating signal cointegrator 1"/>
    <property type="match status" value="1"/>
</dbReference>
<dbReference type="SUPFAM" id="SSF158702">
    <property type="entry name" value="Sec63 N-terminal domain-like"/>
    <property type="match status" value="1"/>
</dbReference>
<dbReference type="SUPFAM" id="SSF52540">
    <property type="entry name" value="P-loop containing nucleoside triphosphate hydrolases"/>
    <property type="match status" value="4"/>
</dbReference>
<dbReference type="PANTHER" id="PTHR47961:SF13">
    <property type="entry name" value="ACTIVATING SIGNAL COINTEGRATOR 1 COMPLEX SUBUNIT 3"/>
    <property type="match status" value="1"/>
</dbReference>
<dbReference type="GO" id="GO:0003676">
    <property type="term" value="F:nucleic acid binding"/>
    <property type="evidence" value="ECO:0007669"/>
    <property type="project" value="InterPro"/>
</dbReference>
<dbReference type="Gene3D" id="2.60.40.150">
    <property type="entry name" value="C2 domain"/>
    <property type="match status" value="1"/>
</dbReference>
<evidence type="ECO:0000256" key="4">
    <source>
        <dbReference type="ARBA" id="ARBA00022840"/>
    </source>
</evidence>
<dbReference type="CDD" id="cd18795">
    <property type="entry name" value="SF2_C_Ski2"/>
    <property type="match status" value="2"/>
</dbReference>
<dbReference type="GO" id="GO:0005524">
    <property type="term" value="F:ATP binding"/>
    <property type="evidence" value="ECO:0007669"/>
    <property type="project" value="UniProtKB-KW"/>
</dbReference>
<dbReference type="EC" id="3.6.4.13" evidence="8"/>
<evidence type="ECO:0000256" key="5">
    <source>
        <dbReference type="SAM" id="MobiDB-lite"/>
    </source>
</evidence>
<keyword evidence="9" id="KW-1185">Reference proteome</keyword>
<keyword evidence="3" id="KW-0347">Helicase</keyword>
<keyword evidence="2 8" id="KW-0378">Hydrolase</keyword>
<dbReference type="InterPro" id="IPR027417">
    <property type="entry name" value="P-loop_NTPase"/>
</dbReference>
<sequence length="1742" mass="189361">MNELSFSDLLRLRDSRREALLERRSEYLKNIGDGTASSATTSVVTAKSATNESAADAAAGGGIPASRTKGKDKGKGKGKGKGKDSGDIPDGDAVMGIFNGSGRAENTPTVGGTGELLESDIGIGEISASVRHERSLRQAFLELKKGFGRSNSGNNVSETQGDLTKEAKNQSGLLAAIPSILLRNDLPAYIAQLRSDHERALAEKESVQQSDSQFGGEWLRLRCQEAASAQGDGSAESVQEMCDSVVTILQSNDDDDAIQGQLLEIVGYDNMEFLEALVLQRARIVDAVSTEADFLRVSQSMASARQRPGALAVVRHSRDAAIERQIRKGKQRSAGADMDPDAIMQGDVQQVLAPGSELRRAREAQLSQRPVQELRPARREPERLPHVYTSSGKDNGGGNMLSMFGTRYSLPVGTQREEFGDHEEITVPVAGAAPRRATESTVTVSSMDAVCRYTFRKYSSLNRIQSIIYPTAYHSNENILLSAPTGAGKTDVALLTILRTISQYCTPAVDEIAWVGDGDKQRPAVTVDKAAFKIVYVAPMKALAAEVVEKYQSRLAWLGIRCRELTGDMQLTKAEIQATQIIVTTPEKWDVVTRKASGDTELVDKVRLLIMDEIHLLNEERGSVLETLVARTQRHVEARQTMVRLVGLSATLPNYVDVAEFLGVNPQRGLFYFDGGFRPVPLEQHFVGVHAKPGSPASVRLLNRVCYLRVQQLVAAGHQVMVFVHARKDTVATAQALREMAAAEGTLDDFTSEIVPAERAAAARLARSGNRELRELAVSGFGVHHAGMARPDRRLAEELFAAGAVRVLCCTATLAWGVNLPAYAVVIKGTQVYDAQRGGFVDLSVLDVLQIFGRAGRPQYEQHGVGYILTTHDRLAHYVAAVTMQQPIESRFAARLVDNLNAEVALGTVSSVDEGVAWLGYTYMAVRMRRNPLVYGLDVAAAGGSDPALGARRRELLVAAAHTLAQLQMVAFDARTGFLAARDTGRIAASYYLRHETVAAAFGRTLHAHMGEADVLAAVCAAHEFSQIRVRSGEEKELGHLLRTACCCDVRGGATDSTAGKCSVLLQAWVSRARIDDFGLVSDAAYVAQNGARVVRALFESALSRRWAGAACAALSLSRAVERRMWPFEHALRQFDGRAGVPADVLRRLEGGGQGASAVDVERMRDMDAGELGALVRNARLGSVLLRLARQVPRLAVRVVRVAPVTRSVLHVTLEATAAFEWSEQAHGTAEAFWLWVEDADHEEILHVEHVVVRRRSLHEPLALEFTVPAGGDGTALPPQLWVRAQPDRWIGGDTLAPVPLRGVRLPMADDDAGAAHTDLLDLQPLPVAALNDATLEAICGARFAHFNPVQTQVFHTLYHTAANALVGAPTGSGKTVTAELAMWHAFREHPQGKVVYVAPLKALVSERVADWTLRVAAPMGRTLVELTGDVAPDPALLRRADIIVTTPEKWDGVTRLWRTRDYVRGVALMIIDEIHLLGGDRGPILEAIVTRMNYIAAADAGGPSTRVLGLSTALANAADLGAWLHTGRAGLFNFRHSVRPVPLEMHIDAFAARNYCPRMAQMDRPAYRAIRTHAGDRPAIIFVSSRRQTRLTAQALIAFCAVEDNPRHFLRNPDDPELAAGLDSVDDPALRLALSFGIGMHHAGLTARDRRLSERLFAARTIQVLVATSTLAWGVNLPAHLVVLKGTEYYDAAQRRYVDYPVTDVLQMVGRAGRPQFDDRAVACIFVAAAKKDFYKRFLHS</sequence>
<evidence type="ECO:0000259" key="6">
    <source>
        <dbReference type="PROSITE" id="PS51192"/>
    </source>
</evidence>
<dbReference type="GO" id="GO:0003724">
    <property type="term" value="F:RNA helicase activity"/>
    <property type="evidence" value="ECO:0007669"/>
    <property type="project" value="UniProtKB-EC"/>
</dbReference>
<evidence type="ECO:0000313" key="9">
    <source>
        <dbReference type="Proteomes" id="UP001140172"/>
    </source>
</evidence>
<comment type="caution">
    <text evidence="8">The sequence shown here is derived from an EMBL/GenBank/DDBJ whole genome shotgun (WGS) entry which is preliminary data.</text>
</comment>
<reference evidence="8" key="1">
    <citation type="submission" date="2022-07" db="EMBL/GenBank/DDBJ databases">
        <title>Phylogenomic reconstructions and comparative analyses of Kickxellomycotina fungi.</title>
        <authorList>
            <person name="Reynolds N.K."/>
            <person name="Stajich J.E."/>
            <person name="Barry K."/>
            <person name="Grigoriev I.V."/>
            <person name="Crous P."/>
            <person name="Smith M.E."/>
        </authorList>
    </citation>
    <scope>NUCLEOTIDE SEQUENCE</scope>
    <source>
        <strain evidence="8">BCRC 34489</strain>
    </source>
</reference>
<dbReference type="InterPro" id="IPR057842">
    <property type="entry name" value="WH_MER3"/>
</dbReference>
<evidence type="ECO:0000313" key="8">
    <source>
        <dbReference type="EMBL" id="KAJ2786991.1"/>
    </source>
</evidence>
<dbReference type="InterPro" id="IPR004179">
    <property type="entry name" value="Sec63-dom"/>
</dbReference>
<dbReference type="FunFam" id="1.10.10.10:FF:000024">
    <property type="entry name" value="U5 small nuclear ribonucleoprotein helicase"/>
    <property type="match status" value="1"/>
</dbReference>
<evidence type="ECO:0000259" key="7">
    <source>
        <dbReference type="PROSITE" id="PS51194"/>
    </source>
</evidence>
<dbReference type="Gene3D" id="1.10.150.20">
    <property type="entry name" value="5' to 3' exonuclease, C-terminal subdomain"/>
    <property type="match status" value="1"/>
</dbReference>
<dbReference type="InterPro" id="IPR011545">
    <property type="entry name" value="DEAD/DEAH_box_helicase_dom"/>
</dbReference>
<dbReference type="SMART" id="SM00487">
    <property type="entry name" value="DEXDc"/>
    <property type="match status" value="2"/>
</dbReference>
<feature type="domain" description="Helicase ATP-binding" evidence="6">
    <location>
        <begin position="470"/>
        <end position="670"/>
    </location>
</feature>
<dbReference type="EMBL" id="JANBUM010000037">
    <property type="protein sequence ID" value="KAJ2786991.1"/>
    <property type="molecule type" value="Genomic_DNA"/>
</dbReference>
<dbReference type="SMART" id="SM00382">
    <property type="entry name" value="AAA"/>
    <property type="match status" value="2"/>
</dbReference>
<dbReference type="InterPro" id="IPR035892">
    <property type="entry name" value="C2_domain_sf"/>
</dbReference>
<dbReference type="SMART" id="SM00973">
    <property type="entry name" value="Sec63"/>
    <property type="match status" value="1"/>
</dbReference>
<dbReference type="InterPro" id="IPR014001">
    <property type="entry name" value="Helicase_ATP-bd"/>
</dbReference>
<dbReference type="Gene3D" id="3.40.50.300">
    <property type="entry name" value="P-loop containing nucleotide triphosphate hydrolases"/>
    <property type="match status" value="4"/>
</dbReference>
<feature type="domain" description="Helicase C-terminal" evidence="7">
    <location>
        <begin position="1563"/>
        <end position="1742"/>
    </location>
</feature>
<dbReference type="InterPro" id="IPR001650">
    <property type="entry name" value="Helicase_C-like"/>
</dbReference>
<feature type="domain" description="Helicase ATP-binding" evidence="6">
    <location>
        <begin position="1356"/>
        <end position="1533"/>
    </location>
</feature>
<dbReference type="SMART" id="SM00490">
    <property type="entry name" value="HELICc"/>
    <property type="match status" value="2"/>
</dbReference>
<feature type="non-terminal residue" evidence="8">
    <location>
        <position position="1742"/>
    </location>
</feature>
<dbReference type="Pfam" id="PF23445">
    <property type="entry name" value="WHD_SNRNP200"/>
    <property type="match status" value="1"/>
</dbReference>
<dbReference type="Gene3D" id="1.10.3380.10">
    <property type="entry name" value="Sec63 N-terminal domain-like domain"/>
    <property type="match status" value="1"/>
</dbReference>
<evidence type="ECO:0000256" key="1">
    <source>
        <dbReference type="ARBA" id="ARBA00022741"/>
    </source>
</evidence>
<dbReference type="OrthoDB" id="5575at2759"/>
<dbReference type="InterPro" id="IPR050474">
    <property type="entry name" value="Hel308_SKI2-like"/>
</dbReference>
<feature type="region of interest" description="Disordered" evidence="5">
    <location>
        <begin position="52"/>
        <end position="92"/>
    </location>
</feature>
<evidence type="ECO:0000256" key="2">
    <source>
        <dbReference type="ARBA" id="ARBA00022801"/>
    </source>
</evidence>
<dbReference type="GO" id="GO:0016787">
    <property type="term" value="F:hydrolase activity"/>
    <property type="evidence" value="ECO:0007669"/>
    <property type="project" value="UniProtKB-KW"/>
</dbReference>
<dbReference type="Pfam" id="PF02889">
    <property type="entry name" value="Sec63"/>
    <property type="match status" value="1"/>
</dbReference>
<evidence type="ECO:0000256" key="3">
    <source>
        <dbReference type="ARBA" id="ARBA00022806"/>
    </source>
</evidence>
<dbReference type="Pfam" id="PF00270">
    <property type="entry name" value="DEAD"/>
    <property type="match status" value="2"/>
</dbReference>
<dbReference type="Pfam" id="PF00271">
    <property type="entry name" value="Helicase_C"/>
    <property type="match status" value="2"/>
</dbReference>